<dbReference type="RefSeq" id="WP_042010090.1">
    <property type="nucleotide sequence ID" value="NZ_CDOL01000281.1"/>
</dbReference>
<sequence>MAKKIEKIEQISKSFSLENLKKANEKLTNNDDDKKNAGEKKIKPLSIIMSNSVFLRFKKLQNRFVYEADQNEAIYLYNFLDLVLKYIVSKENIQEKNEAVLKSTYKIGRRRKEDNFRDEDEFTSFTITEKKEEIQHNYDLVISFFAKNHIENIDLFSKRFFAYDIVDYIEKNIEDFIEKNKL</sequence>
<proteinExistence type="predicted"/>
<organism evidence="1 2">
    <name type="scientific">Capnocytophaga canis</name>
    <dbReference type="NCBI Taxonomy" id="1848903"/>
    <lineage>
        <taxon>Bacteria</taxon>
        <taxon>Pseudomonadati</taxon>
        <taxon>Bacteroidota</taxon>
        <taxon>Flavobacteriia</taxon>
        <taxon>Flavobacteriales</taxon>
        <taxon>Flavobacteriaceae</taxon>
        <taxon>Capnocytophaga</taxon>
    </lineage>
</organism>
<evidence type="ECO:0000313" key="2">
    <source>
        <dbReference type="Proteomes" id="UP000038200"/>
    </source>
</evidence>
<dbReference type="Proteomes" id="UP000038200">
    <property type="component" value="Unassembled WGS sequence"/>
</dbReference>
<gene>
    <name evidence="1" type="ORF">CCAND93_880005</name>
</gene>
<name>A0A0B7IWQ4_9FLAO</name>
<accession>A0A0B7IWQ4</accession>
<protein>
    <submittedName>
        <fullName evidence="1">Uncharacterized protein</fullName>
    </submittedName>
</protein>
<reference evidence="1 2" key="1">
    <citation type="submission" date="2015-01" db="EMBL/GenBank/DDBJ databases">
        <authorList>
            <person name="Xiang T."/>
            <person name="Song Y."/>
            <person name="Huang L."/>
            <person name="Wang B."/>
            <person name="Wu P."/>
        </authorList>
    </citation>
    <scope>NUCLEOTIDE SEQUENCE [LARGE SCALE GENOMIC DNA]</scope>
    <source>
        <strain evidence="1 2">CcD93</strain>
    </source>
</reference>
<evidence type="ECO:0000313" key="1">
    <source>
        <dbReference type="EMBL" id="CEN54408.1"/>
    </source>
</evidence>
<dbReference type="EMBL" id="CDOL01000281">
    <property type="protein sequence ID" value="CEN54408.1"/>
    <property type="molecule type" value="Genomic_DNA"/>
</dbReference>
<dbReference type="AlphaFoldDB" id="A0A0B7IWQ4"/>